<dbReference type="Gene3D" id="3.60.15.10">
    <property type="entry name" value="Ribonuclease Z/Hydroxyacylglutathione hydrolase-like"/>
    <property type="match status" value="1"/>
</dbReference>
<reference evidence="1 2" key="1">
    <citation type="submission" date="2023-12" db="EMBL/GenBank/DDBJ databases">
        <title>Phenotypic and Genomic Characterization of Methanothermobacter wolfeii Strain BSEL, a CO2-Capturing Archaeon with Minimal Nutrient Requirements.</title>
        <authorList>
            <person name="Ale Enriquez F."/>
            <person name="Ahring B.K."/>
        </authorList>
    </citation>
    <scope>NUCLEOTIDE SEQUENCE [LARGE SCALE GENOMIC DNA]</scope>
    <source>
        <strain evidence="1 2">BSEL-1</strain>
    </source>
</reference>
<accession>A0ABU8TT50</accession>
<dbReference type="GeneID" id="70638504"/>
<evidence type="ECO:0000313" key="1">
    <source>
        <dbReference type="EMBL" id="MEJ8542232.1"/>
    </source>
</evidence>
<proteinExistence type="predicted"/>
<dbReference type="EMBL" id="JAXUHJ010000003">
    <property type="protein sequence ID" value="MEJ8542232.1"/>
    <property type="molecule type" value="Genomic_DNA"/>
</dbReference>
<protein>
    <submittedName>
        <fullName evidence="1">Uncharacterized protein</fullName>
    </submittedName>
</protein>
<keyword evidence="2" id="KW-1185">Reference proteome</keyword>
<dbReference type="InterPro" id="IPR036866">
    <property type="entry name" value="RibonucZ/Hydroxyglut_hydro"/>
</dbReference>
<organism evidence="1 2">
    <name type="scientific">Methanothermobacter wolfeii</name>
    <name type="common">Methanobacterium wolfei</name>
    <dbReference type="NCBI Taxonomy" id="145261"/>
    <lineage>
        <taxon>Archaea</taxon>
        <taxon>Methanobacteriati</taxon>
        <taxon>Methanobacteriota</taxon>
        <taxon>Methanomada group</taxon>
        <taxon>Methanobacteria</taxon>
        <taxon>Methanobacteriales</taxon>
        <taxon>Methanobacteriaceae</taxon>
        <taxon>Methanothermobacter</taxon>
    </lineage>
</organism>
<sequence length="104" mass="11326">MNRITCLVEDKPSHTLMGEHGLSLYIEGERDILFDTGQSSLFAENASILGLELGVQMLPSYPMDTMTMEAASDTSWVSTTVQRCSWGRGLSGGVTRLKILLNGS</sequence>
<dbReference type="Proteomes" id="UP001369247">
    <property type="component" value="Unassembled WGS sequence"/>
</dbReference>
<evidence type="ECO:0000313" key="2">
    <source>
        <dbReference type="Proteomes" id="UP001369247"/>
    </source>
</evidence>
<dbReference type="RefSeq" id="WP_238337887.1">
    <property type="nucleotide sequence ID" value="NZ_JAXUHJ010000003.1"/>
</dbReference>
<comment type="caution">
    <text evidence="1">The sequence shown here is derived from an EMBL/GenBank/DDBJ whole genome shotgun (WGS) entry which is preliminary data.</text>
</comment>
<gene>
    <name evidence="1" type="ORF">U2150_01810</name>
</gene>
<name>A0ABU8TT50_METWO</name>